<dbReference type="SUPFAM" id="SSF52266">
    <property type="entry name" value="SGNH hydrolase"/>
    <property type="match status" value="1"/>
</dbReference>
<name>A0A835IR64_9MAGN</name>
<keyword evidence="10" id="KW-1185">Reference proteome</keyword>
<comment type="subcellular location">
    <subcellularLocation>
        <location evidence="1">Secreted</location>
    </subcellularLocation>
</comment>
<dbReference type="GO" id="GO:0005576">
    <property type="term" value="C:extracellular region"/>
    <property type="evidence" value="ECO:0007669"/>
    <property type="project" value="UniProtKB-SubCell"/>
</dbReference>
<protein>
    <recommendedName>
        <fullName evidence="11">GDSL esterase/lipase</fullName>
    </recommendedName>
</protein>
<feature type="chain" id="PRO_5032997376" description="GDSL esterase/lipase" evidence="8">
    <location>
        <begin position="31"/>
        <end position="707"/>
    </location>
</feature>
<dbReference type="PANTHER" id="PTHR45650">
    <property type="entry name" value="GDSL-LIKE LIPASE/ACYLHYDROLASE-RELATED"/>
    <property type="match status" value="1"/>
</dbReference>
<dbReference type="Proteomes" id="UP000631114">
    <property type="component" value="Unassembled WGS sequence"/>
</dbReference>
<dbReference type="PANTHER" id="PTHR45650:SF14">
    <property type="entry name" value="GDSL ESTERASE_LIPASE 7-LIKE"/>
    <property type="match status" value="1"/>
</dbReference>
<evidence type="ECO:0000256" key="2">
    <source>
        <dbReference type="ARBA" id="ARBA00008668"/>
    </source>
</evidence>
<keyword evidence="3" id="KW-0964">Secreted</keyword>
<dbReference type="Pfam" id="PF00657">
    <property type="entry name" value="Lipase_GDSL"/>
    <property type="match status" value="2"/>
</dbReference>
<evidence type="ECO:0000256" key="6">
    <source>
        <dbReference type="ARBA" id="ARBA00022963"/>
    </source>
</evidence>
<dbReference type="OrthoDB" id="1600564at2759"/>
<comment type="similarity">
    <text evidence="2">Belongs to the 'GDSL' lipolytic enzyme family.</text>
</comment>
<gene>
    <name evidence="9" type="ORF">IFM89_003390</name>
</gene>
<accession>A0A835IR64</accession>
<dbReference type="FunFam" id="3.40.50.1110:FF:000003">
    <property type="entry name" value="GDSL esterase/lipase APG"/>
    <property type="match status" value="2"/>
</dbReference>
<evidence type="ECO:0000256" key="4">
    <source>
        <dbReference type="ARBA" id="ARBA00022729"/>
    </source>
</evidence>
<dbReference type="GO" id="GO:0016042">
    <property type="term" value="P:lipid catabolic process"/>
    <property type="evidence" value="ECO:0007669"/>
    <property type="project" value="UniProtKB-KW"/>
</dbReference>
<evidence type="ECO:0000256" key="8">
    <source>
        <dbReference type="SAM" id="SignalP"/>
    </source>
</evidence>
<evidence type="ECO:0000256" key="1">
    <source>
        <dbReference type="ARBA" id="ARBA00004613"/>
    </source>
</evidence>
<evidence type="ECO:0000313" key="10">
    <source>
        <dbReference type="Proteomes" id="UP000631114"/>
    </source>
</evidence>
<reference evidence="9 10" key="1">
    <citation type="submission" date="2020-10" db="EMBL/GenBank/DDBJ databases">
        <title>The Coptis chinensis genome and diversification of protoberbering-type alkaloids.</title>
        <authorList>
            <person name="Wang B."/>
            <person name="Shu S."/>
            <person name="Song C."/>
            <person name="Liu Y."/>
        </authorList>
    </citation>
    <scope>NUCLEOTIDE SEQUENCE [LARGE SCALE GENOMIC DNA]</scope>
    <source>
        <strain evidence="9">HL-2020</strain>
        <tissue evidence="9">Leaf</tissue>
    </source>
</reference>
<dbReference type="Gene3D" id="3.40.50.1110">
    <property type="entry name" value="SGNH hydrolase"/>
    <property type="match status" value="2"/>
</dbReference>
<keyword evidence="7" id="KW-0443">Lipid metabolism</keyword>
<proteinExistence type="inferred from homology"/>
<dbReference type="GO" id="GO:0016788">
    <property type="term" value="F:hydrolase activity, acting on ester bonds"/>
    <property type="evidence" value="ECO:0007669"/>
    <property type="project" value="InterPro"/>
</dbReference>
<evidence type="ECO:0000313" key="9">
    <source>
        <dbReference type="EMBL" id="KAF9623600.1"/>
    </source>
</evidence>
<dbReference type="InterPro" id="IPR036514">
    <property type="entry name" value="SGNH_hydro_sf"/>
</dbReference>
<keyword evidence="6" id="KW-0442">Lipid degradation</keyword>
<keyword evidence="5" id="KW-0378">Hydrolase</keyword>
<evidence type="ECO:0000256" key="3">
    <source>
        <dbReference type="ARBA" id="ARBA00022525"/>
    </source>
</evidence>
<dbReference type="CDD" id="cd01837">
    <property type="entry name" value="SGNH_plant_lipase_like"/>
    <property type="match status" value="2"/>
</dbReference>
<comment type="caution">
    <text evidence="9">The sequence shown here is derived from an EMBL/GenBank/DDBJ whole genome shotgun (WGS) entry which is preliminary data.</text>
</comment>
<feature type="signal peptide" evidence="8">
    <location>
        <begin position="1"/>
        <end position="30"/>
    </location>
</feature>
<dbReference type="InterPro" id="IPR051238">
    <property type="entry name" value="GDSL_esterase/lipase"/>
</dbReference>
<dbReference type="EMBL" id="JADFTS010000001">
    <property type="protein sequence ID" value="KAF9623600.1"/>
    <property type="molecule type" value="Genomic_DNA"/>
</dbReference>
<dbReference type="InterPro" id="IPR001087">
    <property type="entry name" value="GDSL"/>
</dbReference>
<evidence type="ECO:0000256" key="5">
    <source>
        <dbReference type="ARBA" id="ARBA00022801"/>
    </source>
</evidence>
<dbReference type="AlphaFoldDB" id="A0A835IR64"/>
<evidence type="ECO:0008006" key="11">
    <source>
        <dbReference type="Google" id="ProtNLM"/>
    </source>
</evidence>
<organism evidence="9 10">
    <name type="scientific">Coptis chinensis</name>
    <dbReference type="NCBI Taxonomy" id="261450"/>
    <lineage>
        <taxon>Eukaryota</taxon>
        <taxon>Viridiplantae</taxon>
        <taxon>Streptophyta</taxon>
        <taxon>Embryophyta</taxon>
        <taxon>Tracheophyta</taxon>
        <taxon>Spermatophyta</taxon>
        <taxon>Magnoliopsida</taxon>
        <taxon>Ranunculales</taxon>
        <taxon>Ranunculaceae</taxon>
        <taxon>Coptidoideae</taxon>
        <taxon>Coptis</taxon>
    </lineage>
</organism>
<dbReference type="InterPro" id="IPR035669">
    <property type="entry name" value="SGNH_plant_lipase-like"/>
</dbReference>
<evidence type="ECO:0000256" key="7">
    <source>
        <dbReference type="ARBA" id="ARBA00023098"/>
    </source>
</evidence>
<sequence>MAKYYTMSLFLVSTFLHFLLVHCQSPLAKALYVFGDSLSDSGNNNFLQTVAKVNYTPYGIDFPSGPTGRFTNGRTQVDFLAQLLDLPFAPPFLGLSTSDKINIKTGINYASGAGGILPESGTAQGEKLSFGKQIKYFEDTVLLKKFSTDFQNDLSKSIFYISIGSNDYINNYLQPANYNSSQIYTPQQYADLLVKGLILGLTKLYVLGARKFTVFNVGRLGCLPAVVDTANPRPTTPCVEAVNNLVLLYNNKLPGAITELERVLVGSTFVRGDGYGLNKTSAEAGITAQQTPCCAVNGVGLCVPNSTPCPDRTLVIFYDAFHPNQAVNNAQANDCFSGSSSFSNISILFSYEKLMANYYCIAFLFFSSFLDFLLVKCESPLAPALYVFGDSLSDSGNNNFLKTEAKVNYKPYGIDFPSGATGRFTNGKTFVDFIAQSLRLPYAPPYLGLSAKDKINIKTGVNYASGSAGILLESGTALGENLSFDKQINYFQDTTGFLKTISADLQTYLSNSIFVISIGSNDYINNYLQPARYKSSKTYTPQEYADLLLNGLVGGLKKLYSLGARKFVVFNIGRIGCAPGIVYNANPKPITLCVEDANNLVLYFNKKFPRTIAELERSLVGSTFVRGDIYRMNQTSSEAGISTVQTSCCAVGGNGLCLRGSPPCSRVTEVWDAFHPTEVVNKAVASDCFGGSTFCTPINVQQLVQKL</sequence>
<keyword evidence="4 8" id="KW-0732">Signal</keyword>